<sequence length="119" mass="13448">MRRCSGQQAHRTLGQNSMQPMKTQSVSKLINSPDADIFTASETDNSTLVPVFDRRSFFDDICFGGQTFDDCLATLDKLRSRFEECRISVGFTKSILHNHEWNSCPTISHGTVCEPIQRC</sequence>
<keyword evidence="3" id="KW-1185">Reference proteome</keyword>
<accession>A0A9W6UD67</accession>
<evidence type="ECO:0000313" key="3">
    <source>
        <dbReference type="Proteomes" id="UP001165121"/>
    </source>
</evidence>
<dbReference type="OrthoDB" id="126546at2759"/>
<dbReference type="EMBL" id="BSXT01000555">
    <property type="protein sequence ID" value="GMF29949.1"/>
    <property type="molecule type" value="Genomic_DNA"/>
</dbReference>
<reference evidence="2" key="1">
    <citation type="submission" date="2023-04" db="EMBL/GenBank/DDBJ databases">
        <title>Phytophthora fragariaefolia NBRC 109709.</title>
        <authorList>
            <person name="Ichikawa N."/>
            <person name="Sato H."/>
            <person name="Tonouchi N."/>
        </authorList>
    </citation>
    <scope>NUCLEOTIDE SEQUENCE</scope>
    <source>
        <strain evidence="2">NBRC 109709</strain>
    </source>
</reference>
<dbReference type="AlphaFoldDB" id="A0A9W6UD67"/>
<organism evidence="2 3">
    <name type="scientific">Phytophthora fragariaefolia</name>
    <dbReference type="NCBI Taxonomy" id="1490495"/>
    <lineage>
        <taxon>Eukaryota</taxon>
        <taxon>Sar</taxon>
        <taxon>Stramenopiles</taxon>
        <taxon>Oomycota</taxon>
        <taxon>Peronosporomycetes</taxon>
        <taxon>Peronosporales</taxon>
        <taxon>Peronosporaceae</taxon>
        <taxon>Phytophthora</taxon>
    </lineage>
</organism>
<evidence type="ECO:0000256" key="1">
    <source>
        <dbReference type="SAM" id="MobiDB-lite"/>
    </source>
</evidence>
<proteinExistence type="predicted"/>
<name>A0A9W6UD67_9STRA</name>
<protein>
    <submittedName>
        <fullName evidence="2">Unnamed protein product</fullName>
    </submittedName>
</protein>
<feature type="region of interest" description="Disordered" evidence="1">
    <location>
        <begin position="1"/>
        <end position="27"/>
    </location>
</feature>
<dbReference type="Proteomes" id="UP001165121">
    <property type="component" value="Unassembled WGS sequence"/>
</dbReference>
<gene>
    <name evidence="2" type="ORF">Pfra01_000652600</name>
</gene>
<comment type="caution">
    <text evidence="2">The sequence shown here is derived from an EMBL/GenBank/DDBJ whole genome shotgun (WGS) entry which is preliminary data.</text>
</comment>
<evidence type="ECO:0000313" key="2">
    <source>
        <dbReference type="EMBL" id="GMF29949.1"/>
    </source>
</evidence>